<feature type="domain" description="Tyr recombinase" evidence="12">
    <location>
        <begin position="149"/>
        <end position="336"/>
    </location>
</feature>
<evidence type="ECO:0000256" key="9">
    <source>
        <dbReference type="ARBA" id="ARBA00023172"/>
    </source>
</evidence>
<evidence type="ECO:0000256" key="3">
    <source>
        <dbReference type="ARBA" id="ARBA00008857"/>
    </source>
</evidence>
<evidence type="ECO:0000256" key="7">
    <source>
        <dbReference type="ARBA" id="ARBA00022908"/>
    </source>
</evidence>
<keyword evidence="4" id="KW-0963">Cytoplasm</keyword>
<comment type="subcellular location">
    <subcellularLocation>
        <location evidence="2">Cytoplasm</location>
    </subcellularLocation>
</comment>
<name>A0A3E2N4P6_9FIRM</name>
<dbReference type="GO" id="GO:0015074">
    <property type="term" value="P:DNA integration"/>
    <property type="evidence" value="ECO:0007669"/>
    <property type="project" value="UniProtKB-KW"/>
</dbReference>
<evidence type="ECO:0008006" key="16">
    <source>
        <dbReference type="Google" id="ProtNLM"/>
    </source>
</evidence>
<dbReference type="InterPro" id="IPR013762">
    <property type="entry name" value="Integrase-like_cat_sf"/>
</dbReference>
<sequence>MNNNTGELVNNILLKLSAQNILKQEDLVNAKMIITLCIENYPKESEHKYEVSTDVDKNQFYLEQFILNMKLRACTDGSIKCYIYELNAFISFIDKSVETITYQDINRYLIYGKIQRKWKDRTYNMKLIIIRTFFSFLYEEDFIKDNPGKKLHEAKVEHRIGTTINAYQREEIKCSCKNEREQALCEFLYSTGARVSEICSLNISDIDFQNMSAIVYGKGRKEREIYFNAPTKLHLEKYLQSRDDNNVALFVTNRKPHNRISPSTVRAILKQIKSRNKDTENIKLTPHVFRRTVGTDMINKGAPLEIVAEKLGHSKLDTTRQCYASISRVTVHNAHNRYIG</sequence>
<evidence type="ECO:0000259" key="13">
    <source>
        <dbReference type="PROSITE" id="PS51900"/>
    </source>
</evidence>
<dbReference type="GO" id="GO:0006310">
    <property type="term" value="P:DNA recombination"/>
    <property type="evidence" value="ECO:0007669"/>
    <property type="project" value="UniProtKB-KW"/>
</dbReference>
<evidence type="ECO:0000256" key="11">
    <source>
        <dbReference type="PROSITE-ProRule" id="PRU01248"/>
    </source>
</evidence>
<dbReference type="EMBL" id="QOHO01000111">
    <property type="protein sequence ID" value="RFZ75944.1"/>
    <property type="molecule type" value="Genomic_DNA"/>
</dbReference>
<dbReference type="Gene3D" id="1.10.150.130">
    <property type="match status" value="1"/>
</dbReference>
<dbReference type="Proteomes" id="UP000260680">
    <property type="component" value="Unassembled WGS sequence"/>
</dbReference>
<comment type="caution">
    <text evidence="14">The sequence shown here is derived from an EMBL/GenBank/DDBJ whole genome shotgun (WGS) entry which is preliminary data.</text>
</comment>
<evidence type="ECO:0000256" key="4">
    <source>
        <dbReference type="ARBA" id="ARBA00022490"/>
    </source>
</evidence>
<dbReference type="Gene3D" id="1.10.443.10">
    <property type="entry name" value="Intergrase catalytic core"/>
    <property type="match status" value="1"/>
</dbReference>
<keyword evidence="8 11" id="KW-0238">DNA-binding</keyword>
<keyword evidence="9" id="KW-0233">DNA recombination</keyword>
<comment type="similarity">
    <text evidence="3">Belongs to the 'phage' integrase family.</text>
</comment>
<keyword evidence="5" id="KW-0132">Cell division</keyword>
<evidence type="ECO:0000259" key="12">
    <source>
        <dbReference type="PROSITE" id="PS51898"/>
    </source>
</evidence>
<protein>
    <recommendedName>
        <fullName evidence="16">Integrase</fullName>
    </recommendedName>
</protein>
<keyword evidence="10" id="KW-0131">Cell cycle</keyword>
<keyword evidence="7" id="KW-0229">DNA integration</keyword>
<evidence type="ECO:0000256" key="2">
    <source>
        <dbReference type="ARBA" id="ARBA00004496"/>
    </source>
</evidence>
<dbReference type="AlphaFoldDB" id="A0A3E2N4P6"/>
<dbReference type="InterPro" id="IPR004107">
    <property type="entry name" value="Integrase_SAM-like_N"/>
</dbReference>
<dbReference type="SUPFAM" id="SSF56349">
    <property type="entry name" value="DNA breaking-rejoining enzymes"/>
    <property type="match status" value="1"/>
</dbReference>
<keyword evidence="6" id="KW-0159">Chromosome partition</keyword>
<evidence type="ECO:0000256" key="8">
    <source>
        <dbReference type="ARBA" id="ARBA00023125"/>
    </source>
</evidence>
<dbReference type="PROSITE" id="PS51898">
    <property type="entry name" value="TYR_RECOMBINASE"/>
    <property type="match status" value="1"/>
</dbReference>
<evidence type="ECO:0000256" key="10">
    <source>
        <dbReference type="ARBA" id="ARBA00023306"/>
    </source>
</evidence>
<evidence type="ECO:0000313" key="14">
    <source>
        <dbReference type="EMBL" id="RFZ75944.1"/>
    </source>
</evidence>
<dbReference type="RefSeq" id="WP_117419877.1">
    <property type="nucleotide sequence ID" value="NZ_QOHO01000111.1"/>
</dbReference>
<dbReference type="InterPro" id="IPR010998">
    <property type="entry name" value="Integrase_recombinase_N"/>
</dbReference>
<feature type="domain" description="Core-binding (CB)" evidence="13">
    <location>
        <begin position="49"/>
        <end position="138"/>
    </location>
</feature>
<evidence type="ECO:0000256" key="1">
    <source>
        <dbReference type="ARBA" id="ARBA00003283"/>
    </source>
</evidence>
<dbReference type="GO" id="GO:0051301">
    <property type="term" value="P:cell division"/>
    <property type="evidence" value="ECO:0007669"/>
    <property type="project" value="UniProtKB-KW"/>
</dbReference>
<dbReference type="GO" id="GO:0007059">
    <property type="term" value="P:chromosome segregation"/>
    <property type="evidence" value="ECO:0007669"/>
    <property type="project" value="UniProtKB-KW"/>
</dbReference>
<dbReference type="GO" id="GO:0005737">
    <property type="term" value="C:cytoplasm"/>
    <property type="evidence" value="ECO:0007669"/>
    <property type="project" value="UniProtKB-SubCell"/>
</dbReference>
<dbReference type="GO" id="GO:0003677">
    <property type="term" value="F:DNA binding"/>
    <property type="evidence" value="ECO:0007669"/>
    <property type="project" value="UniProtKB-UniRule"/>
</dbReference>
<evidence type="ECO:0000256" key="5">
    <source>
        <dbReference type="ARBA" id="ARBA00022618"/>
    </source>
</evidence>
<dbReference type="Pfam" id="PF13495">
    <property type="entry name" value="Phage_int_SAM_4"/>
    <property type="match status" value="1"/>
</dbReference>
<organism evidence="14 15">
    <name type="scientific">Lacrimispora amygdalina</name>
    <dbReference type="NCBI Taxonomy" id="253257"/>
    <lineage>
        <taxon>Bacteria</taxon>
        <taxon>Bacillati</taxon>
        <taxon>Bacillota</taxon>
        <taxon>Clostridia</taxon>
        <taxon>Lachnospirales</taxon>
        <taxon>Lachnospiraceae</taxon>
        <taxon>Lacrimispora</taxon>
    </lineage>
</organism>
<evidence type="ECO:0000256" key="6">
    <source>
        <dbReference type="ARBA" id="ARBA00022829"/>
    </source>
</evidence>
<dbReference type="PROSITE" id="PS51900">
    <property type="entry name" value="CB"/>
    <property type="match status" value="1"/>
</dbReference>
<dbReference type="PANTHER" id="PTHR30349">
    <property type="entry name" value="PHAGE INTEGRASE-RELATED"/>
    <property type="match status" value="1"/>
</dbReference>
<dbReference type="PANTHER" id="PTHR30349:SF77">
    <property type="entry name" value="TYROSINE RECOMBINASE XERC"/>
    <property type="match status" value="1"/>
</dbReference>
<dbReference type="InterPro" id="IPR002104">
    <property type="entry name" value="Integrase_catalytic"/>
</dbReference>
<dbReference type="Pfam" id="PF00589">
    <property type="entry name" value="Phage_integrase"/>
    <property type="match status" value="1"/>
</dbReference>
<proteinExistence type="inferred from homology"/>
<comment type="function">
    <text evidence="1">Site-specific tyrosine recombinase, which acts by catalyzing the cutting and rejoining of the recombining DNA molecules.</text>
</comment>
<evidence type="ECO:0000313" key="15">
    <source>
        <dbReference type="Proteomes" id="UP000260680"/>
    </source>
</evidence>
<reference evidence="14 15" key="1">
    <citation type="submission" date="2018-07" db="EMBL/GenBank/DDBJ databases">
        <title>New species, Clostridium PI-S10-A1B.</title>
        <authorList>
            <person name="Krishna G."/>
            <person name="Summeta K."/>
            <person name="Shikha S."/>
            <person name="Prabhu P.B."/>
            <person name="Suresh K."/>
        </authorList>
    </citation>
    <scope>NUCLEOTIDE SEQUENCE [LARGE SCALE GENOMIC DNA]</scope>
    <source>
        <strain evidence="14 15">PI-S10-A1B</strain>
    </source>
</reference>
<dbReference type="OrthoDB" id="9801717at2"/>
<accession>A0A3E2N4P6</accession>
<dbReference type="InterPro" id="IPR050090">
    <property type="entry name" value="Tyrosine_recombinase_XerCD"/>
</dbReference>
<dbReference type="InterPro" id="IPR044068">
    <property type="entry name" value="CB"/>
</dbReference>
<dbReference type="InterPro" id="IPR011010">
    <property type="entry name" value="DNA_brk_join_enz"/>
</dbReference>
<gene>
    <name evidence="14" type="ORF">DS742_26250</name>
</gene>